<evidence type="ECO:0000313" key="3">
    <source>
        <dbReference type="EMBL" id="NEZ46820.1"/>
    </source>
</evidence>
<dbReference type="RefSeq" id="WP_163249015.1">
    <property type="nucleotide sequence ID" value="NZ_SXDP01000003.1"/>
</dbReference>
<evidence type="ECO:0000256" key="2">
    <source>
        <dbReference type="HAMAP-Rule" id="MF_00489"/>
    </source>
</evidence>
<evidence type="ECO:0000313" key="4">
    <source>
        <dbReference type="Proteomes" id="UP000473885"/>
    </source>
</evidence>
<accession>A0A6M0RAY2</accession>
<comment type="caution">
    <text evidence="3">The sequence shown here is derived from an EMBL/GenBank/DDBJ whole genome shotgun (WGS) entry which is preliminary data.</text>
</comment>
<dbReference type="NCBIfam" id="NF001095">
    <property type="entry name" value="PRK00124.1"/>
    <property type="match status" value="1"/>
</dbReference>
<dbReference type="EMBL" id="SXDP01000003">
    <property type="protein sequence ID" value="NEZ46820.1"/>
    <property type="molecule type" value="Genomic_DNA"/>
</dbReference>
<dbReference type="PANTHER" id="PTHR35146">
    <property type="entry name" value="UPF0178 PROTEIN YAII"/>
    <property type="match status" value="1"/>
</dbReference>
<dbReference type="PANTHER" id="PTHR35146:SF1">
    <property type="entry name" value="UPF0178 PROTEIN YAII"/>
    <property type="match status" value="1"/>
</dbReference>
<dbReference type="AlphaFoldDB" id="A0A6M0RAY2"/>
<sequence length="146" mass="16646">MRILVDGDGCPARSIIEKVAIKYKLSLIIFCDINHILKSDYAMIKYVDHGFQSVDMVIANECKREDIVITQDYGVAAMVLGKKARAISPKGKVYNDSNIEQMLLERHINSKLRRAGLKTSKHKKRSLEDDKRLEGNLIKIIEELMN</sequence>
<reference evidence="3 4" key="1">
    <citation type="submission" date="2019-04" db="EMBL/GenBank/DDBJ databases">
        <title>Genome sequencing of Clostridium botulinum Groups I-IV and Clostridium butyricum.</title>
        <authorList>
            <person name="Brunt J."/>
            <person name="Van Vliet A.H.M."/>
            <person name="Stringer S.C."/>
            <person name="Carter A.T."/>
            <person name="Peck M.W."/>
        </authorList>
    </citation>
    <scope>NUCLEOTIDE SEQUENCE [LARGE SCALE GENOMIC DNA]</scope>
    <source>
        <strain evidence="3 4">IFR 18/094</strain>
    </source>
</reference>
<dbReference type="Pfam" id="PF02639">
    <property type="entry name" value="DUF188"/>
    <property type="match status" value="1"/>
</dbReference>
<evidence type="ECO:0000256" key="1">
    <source>
        <dbReference type="ARBA" id="ARBA00008522"/>
    </source>
</evidence>
<dbReference type="Proteomes" id="UP000473885">
    <property type="component" value="Unassembled WGS sequence"/>
</dbReference>
<organism evidence="3 4">
    <name type="scientific">Clostridium niameyense</name>
    <dbReference type="NCBI Taxonomy" id="1622073"/>
    <lineage>
        <taxon>Bacteria</taxon>
        <taxon>Bacillati</taxon>
        <taxon>Bacillota</taxon>
        <taxon>Clostridia</taxon>
        <taxon>Eubacteriales</taxon>
        <taxon>Clostridiaceae</taxon>
        <taxon>Clostridium</taxon>
    </lineage>
</organism>
<proteinExistence type="inferred from homology"/>
<dbReference type="InterPro" id="IPR003791">
    <property type="entry name" value="UPF0178"/>
</dbReference>
<keyword evidence="4" id="KW-1185">Reference proteome</keyword>
<comment type="similarity">
    <text evidence="1 2">Belongs to the UPF0178 family.</text>
</comment>
<dbReference type="HAMAP" id="MF_00489">
    <property type="entry name" value="UPF0178"/>
    <property type="match status" value="1"/>
</dbReference>
<name>A0A6M0RAY2_9CLOT</name>
<gene>
    <name evidence="3" type="ORF">FDF74_06260</name>
</gene>
<protein>
    <recommendedName>
        <fullName evidence="2">UPF0178 protein FDF74_06260</fullName>
    </recommendedName>
</protein>